<proteinExistence type="predicted"/>
<gene>
    <name evidence="1" type="ORF">BPP43_03840</name>
</gene>
<dbReference type="RefSeq" id="WP_015274189.1">
    <property type="nucleotide sequence ID" value="NC_019908.1"/>
</dbReference>
<dbReference type="KEGG" id="bpip:BPP43_03840"/>
<accession>A0A3B6VJI1</accession>
<dbReference type="Proteomes" id="UP000010793">
    <property type="component" value="Chromosome"/>
</dbReference>
<dbReference type="AlphaFoldDB" id="A0A3B6VJI1"/>
<evidence type="ECO:0000313" key="1">
    <source>
        <dbReference type="EMBL" id="AGA66060.1"/>
    </source>
</evidence>
<sequence length="639" mass="75017">MLKSFANIIELDISSPDTKLIFAPSGGVWIASINEIYSSYSNSYFNELFNIKESELYNLFNIGSISVDNDRGYVEVFSLEALYKQNKSYYQYKKDNISYIAIHFNNFETIYSKKNIIINIKKLFSTREWLDSNNDFITELNNMYIEPRVEEIDTADIEGDSLAFDTIQTNEMSVTLRNEDGLFDDFANLYGNRFLVRQIFDSSDFEDSKIIFSGFIQKPEYSFLETVTITASDMRASFSTELPKNVFSEKEYPDLKNFPENVESGEDNIDTCRTLAAGHGITVKLKPIKYYTPDILNPDLIPEVIFEICDTSRHAIENIVNRNDKLDNNKLKPHVYFIETPESENEILEKNGTVISGELEIFIPEFKDYNDGKGSQRVWTLDKEKGQLIFRGHKQVHSITDTNDNLYEIYAEIDIPPYKSLTLMREVLEDYENIAYIKENYNIENWQLEEERSREIAVLLDNDNKKTTLDLIGELSFLEQGRLEIYDNKIDFISTRFRENKAKYKLKQYCMGRVDKTVESDEYLSSCSIKYDLLKSTYKNTEFEEEAKKKHRINAHEEFETLLKLKEDAISLSNEIMKSRYLLKEYYTFEYYETLDFLKLFDIVEIEYERENGSYYIKPCLCEIIKLNIFDNVIKLRQI</sequence>
<reference evidence="1 2" key="1">
    <citation type="journal article" date="2013" name="Genome Announc.">
        <title>Complete Genome Sequence of the Porcine Strain Brachyspira pilosicoli P43/6/78(T.).</title>
        <authorList>
            <person name="Lin C."/>
            <person name="den Bakker H.C."/>
            <person name="Suzuki H."/>
            <person name="Lefebure T."/>
            <person name="Ponnala L."/>
            <person name="Sun Q."/>
            <person name="Stanhope M.J."/>
            <person name="Wiedmann M."/>
            <person name="Duhamel G.E."/>
        </authorList>
    </citation>
    <scope>NUCLEOTIDE SEQUENCE [LARGE SCALE GENOMIC DNA]</scope>
    <source>
        <strain evidence="1 2">P43/6/78</strain>
    </source>
</reference>
<name>A0A3B6VJI1_BRAPL</name>
<evidence type="ECO:0000313" key="2">
    <source>
        <dbReference type="Proteomes" id="UP000010793"/>
    </source>
</evidence>
<keyword evidence="2" id="KW-1185">Reference proteome</keyword>
<organism evidence="1 2">
    <name type="scientific">Brachyspira pilosicoli P43/6/78</name>
    <dbReference type="NCBI Taxonomy" id="1042417"/>
    <lineage>
        <taxon>Bacteria</taxon>
        <taxon>Pseudomonadati</taxon>
        <taxon>Spirochaetota</taxon>
        <taxon>Spirochaetia</taxon>
        <taxon>Brachyspirales</taxon>
        <taxon>Brachyspiraceae</taxon>
        <taxon>Brachyspira</taxon>
    </lineage>
</organism>
<protein>
    <submittedName>
        <fullName evidence="1">Uncharacterized protein</fullName>
    </submittedName>
</protein>
<dbReference type="EMBL" id="CP002873">
    <property type="protein sequence ID" value="AGA66060.1"/>
    <property type="molecule type" value="Genomic_DNA"/>
</dbReference>